<dbReference type="AlphaFoldDB" id="A0A2G9U0M5"/>
<organism evidence="1 2">
    <name type="scientific">Teladorsagia circumcincta</name>
    <name type="common">Brown stomach worm</name>
    <name type="synonym">Ostertagia circumcincta</name>
    <dbReference type="NCBI Taxonomy" id="45464"/>
    <lineage>
        <taxon>Eukaryota</taxon>
        <taxon>Metazoa</taxon>
        <taxon>Ecdysozoa</taxon>
        <taxon>Nematoda</taxon>
        <taxon>Chromadorea</taxon>
        <taxon>Rhabditida</taxon>
        <taxon>Rhabditina</taxon>
        <taxon>Rhabditomorpha</taxon>
        <taxon>Strongyloidea</taxon>
        <taxon>Trichostrongylidae</taxon>
        <taxon>Teladorsagia</taxon>
    </lineage>
</organism>
<proteinExistence type="predicted"/>
<protein>
    <submittedName>
        <fullName evidence="1">Oxidoreductase, short chain dehydrogenase/reductase family protein</fullName>
    </submittedName>
</protein>
<dbReference type="OrthoDB" id="47007at2759"/>
<dbReference type="InterPro" id="IPR002347">
    <property type="entry name" value="SDR_fam"/>
</dbReference>
<keyword evidence="2" id="KW-1185">Reference proteome</keyword>
<accession>A0A2G9U0M5</accession>
<gene>
    <name evidence="1" type="ORF">TELCIR_15146</name>
</gene>
<dbReference type="Pfam" id="PF13561">
    <property type="entry name" value="adh_short_C2"/>
    <property type="match status" value="1"/>
</dbReference>
<dbReference type="Gene3D" id="3.40.50.720">
    <property type="entry name" value="NAD(P)-binding Rossmann-like Domain"/>
    <property type="match status" value="1"/>
</dbReference>
<name>A0A2G9U0M5_TELCI</name>
<feature type="non-terminal residue" evidence="1">
    <location>
        <position position="1"/>
    </location>
</feature>
<evidence type="ECO:0000313" key="2">
    <source>
        <dbReference type="Proteomes" id="UP000230423"/>
    </source>
</evidence>
<dbReference type="PANTHER" id="PTHR44115">
    <property type="entry name" value="PROTEIN CBG09704"/>
    <property type="match status" value="1"/>
</dbReference>
<sequence length="317" mass="34620">SSNGIGRATAVMFAKEGAMVTICGRDEKTSNETKTMVLLANDNNEKKLFVVRGDLCKEEVMKETVDGTVRKFGRLDVLVNNAGGTGSSCWAEPEIEGDISYFDYTMNLNTRSVLRLCQLAFPHLVKSQGEIVNVSSVTGLNNGASAPFPFYSISKAAQDQLTRNLAMYYIKKGVRVNSVNPGIISTNIVQRQGLSDEDVKQGEERIGASDSCVPCGRAGTPDEVAEAILFLADRFFMTTLSGFLLVVQRKRRPASTNGVRKSACMTPTIKQQRFNTAIQRKTATSANSTGKNIIEPATRSEELATIEGGFTEKNYWQ</sequence>
<dbReference type="Proteomes" id="UP000230423">
    <property type="component" value="Unassembled WGS sequence"/>
</dbReference>
<dbReference type="PANTHER" id="PTHR44115:SF4">
    <property type="entry name" value="OXIDOREDUCTASE"/>
    <property type="match status" value="1"/>
</dbReference>
<dbReference type="PRINTS" id="PR00080">
    <property type="entry name" value="SDRFAMILY"/>
</dbReference>
<dbReference type="EMBL" id="KZ351101">
    <property type="protein sequence ID" value="PIO63262.1"/>
    <property type="molecule type" value="Genomic_DNA"/>
</dbReference>
<evidence type="ECO:0000313" key="1">
    <source>
        <dbReference type="EMBL" id="PIO63262.1"/>
    </source>
</evidence>
<dbReference type="PRINTS" id="PR00081">
    <property type="entry name" value="GDHRDH"/>
</dbReference>
<dbReference type="SUPFAM" id="SSF51735">
    <property type="entry name" value="NAD(P)-binding Rossmann-fold domains"/>
    <property type="match status" value="1"/>
</dbReference>
<reference evidence="1 2" key="1">
    <citation type="submission" date="2015-09" db="EMBL/GenBank/DDBJ databases">
        <title>Draft genome of the parasitic nematode Teladorsagia circumcincta isolate WARC Sus (inbred).</title>
        <authorList>
            <person name="Mitreva M."/>
        </authorList>
    </citation>
    <scope>NUCLEOTIDE SEQUENCE [LARGE SCALE GENOMIC DNA]</scope>
    <source>
        <strain evidence="1 2">S</strain>
    </source>
</reference>
<dbReference type="FunFam" id="3.40.50.720:FF:000084">
    <property type="entry name" value="Short-chain dehydrogenase reductase"/>
    <property type="match status" value="1"/>
</dbReference>
<dbReference type="InterPro" id="IPR036291">
    <property type="entry name" value="NAD(P)-bd_dom_sf"/>
</dbReference>